<organism evidence="1 2">
    <name type="scientific">Setaria viridis</name>
    <name type="common">Green bristlegrass</name>
    <name type="synonym">Setaria italica subsp. viridis</name>
    <dbReference type="NCBI Taxonomy" id="4556"/>
    <lineage>
        <taxon>Eukaryota</taxon>
        <taxon>Viridiplantae</taxon>
        <taxon>Streptophyta</taxon>
        <taxon>Embryophyta</taxon>
        <taxon>Tracheophyta</taxon>
        <taxon>Spermatophyta</taxon>
        <taxon>Magnoliopsida</taxon>
        <taxon>Liliopsida</taxon>
        <taxon>Poales</taxon>
        <taxon>Poaceae</taxon>
        <taxon>PACMAD clade</taxon>
        <taxon>Panicoideae</taxon>
        <taxon>Panicodae</taxon>
        <taxon>Paniceae</taxon>
        <taxon>Cenchrinae</taxon>
        <taxon>Setaria</taxon>
    </lineage>
</organism>
<proteinExistence type="predicted"/>
<dbReference type="Gramene" id="TKW41484">
    <property type="protein sequence ID" value="TKW41484"/>
    <property type="gene ID" value="SEVIR_1G319400v2"/>
</dbReference>
<evidence type="ECO:0000313" key="2">
    <source>
        <dbReference type="Proteomes" id="UP000298652"/>
    </source>
</evidence>
<dbReference type="EMBL" id="CM016552">
    <property type="protein sequence ID" value="TKW41484.1"/>
    <property type="molecule type" value="Genomic_DNA"/>
</dbReference>
<dbReference type="Proteomes" id="UP000298652">
    <property type="component" value="Chromosome 1"/>
</dbReference>
<gene>
    <name evidence="1" type="ORF">SEVIR_1G319400v2</name>
</gene>
<protein>
    <submittedName>
        <fullName evidence="1">Uncharacterized protein</fullName>
    </submittedName>
</protein>
<dbReference type="OMA" id="DRSHIDV"/>
<name>A0A4U6WH98_SETVI</name>
<evidence type="ECO:0000313" key="1">
    <source>
        <dbReference type="EMBL" id="TKW41484.1"/>
    </source>
</evidence>
<dbReference type="AlphaFoldDB" id="A0A4U6WH98"/>
<reference evidence="1" key="1">
    <citation type="submission" date="2019-03" db="EMBL/GenBank/DDBJ databases">
        <title>WGS assembly of Setaria viridis.</title>
        <authorList>
            <person name="Huang P."/>
            <person name="Jenkins J."/>
            <person name="Grimwood J."/>
            <person name="Barry K."/>
            <person name="Healey A."/>
            <person name="Mamidi S."/>
            <person name="Sreedasyam A."/>
            <person name="Shu S."/>
            <person name="Feldman M."/>
            <person name="Wu J."/>
            <person name="Yu Y."/>
            <person name="Chen C."/>
            <person name="Johnson J."/>
            <person name="Rokhsar D."/>
            <person name="Baxter I."/>
            <person name="Schmutz J."/>
            <person name="Brutnell T."/>
            <person name="Kellogg E."/>
        </authorList>
    </citation>
    <scope>NUCLEOTIDE SEQUENCE [LARGE SCALE GENOMIC DNA]</scope>
</reference>
<sequence length="160" mass="18465">MDGCRLAGWLHYILLYTPTLHTRKPQCRSCRANLVKKCIIADPACELCGQPEDCDHLILRCRFAAQVWAALPADTTGASVRCLWNIPRPTTVPSRHYSSFILLVCWLLWKSRNELVFQNITPSIGRFWLACRDEARLWSHRLKTEDRQIADAWCSLFSSM</sequence>
<accession>A0A4U6WH98</accession>
<keyword evidence="2" id="KW-1185">Reference proteome</keyword>